<dbReference type="PANTHER" id="PTHR32071">
    <property type="entry name" value="TRANSCRIPTIONAL REGULATORY PROTEIN"/>
    <property type="match status" value="1"/>
</dbReference>
<dbReference type="Gene3D" id="3.40.50.300">
    <property type="entry name" value="P-loop containing nucleotide triphosphate hydrolases"/>
    <property type="match status" value="1"/>
</dbReference>
<organism evidence="10 11">
    <name type="scientific">Magnetospirillum moscoviense</name>
    <dbReference type="NCBI Taxonomy" id="1437059"/>
    <lineage>
        <taxon>Bacteria</taxon>
        <taxon>Pseudomonadati</taxon>
        <taxon>Pseudomonadota</taxon>
        <taxon>Alphaproteobacteria</taxon>
        <taxon>Rhodospirillales</taxon>
        <taxon>Rhodospirillaceae</taxon>
        <taxon>Magnetospirillum</taxon>
    </lineage>
</organism>
<evidence type="ECO:0000313" key="11">
    <source>
        <dbReference type="Proteomes" id="UP000078543"/>
    </source>
</evidence>
<keyword evidence="3" id="KW-0902">Two-component regulatory system</keyword>
<evidence type="ECO:0000256" key="6">
    <source>
        <dbReference type="ARBA" id="ARBA00023163"/>
    </source>
</evidence>
<dbReference type="SUPFAM" id="SSF46689">
    <property type="entry name" value="Homeodomain-like"/>
    <property type="match status" value="1"/>
</dbReference>
<protein>
    <submittedName>
        <fullName evidence="10">Sigma-54-dependent Fis family transcriptional regulator</fullName>
    </submittedName>
</protein>
<feature type="domain" description="Sigma-54 factor interaction" evidence="8">
    <location>
        <begin position="147"/>
        <end position="376"/>
    </location>
</feature>
<dbReference type="InterPro" id="IPR011006">
    <property type="entry name" value="CheY-like_superfamily"/>
</dbReference>
<accession>A0A178MTY3</accession>
<dbReference type="SMART" id="SM00382">
    <property type="entry name" value="AAA"/>
    <property type="match status" value="1"/>
</dbReference>
<comment type="caution">
    <text evidence="10">The sequence shown here is derived from an EMBL/GenBank/DDBJ whole genome shotgun (WGS) entry which is preliminary data.</text>
</comment>
<dbReference type="PROSITE" id="PS50045">
    <property type="entry name" value="SIGMA54_INTERACT_4"/>
    <property type="match status" value="1"/>
</dbReference>
<evidence type="ECO:0000256" key="5">
    <source>
        <dbReference type="ARBA" id="ARBA00023159"/>
    </source>
</evidence>
<dbReference type="GO" id="GO:0000160">
    <property type="term" value="P:phosphorelay signal transduction system"/>
    <property type="evidence" value="ECO:0007669"/>
    <property type="project" value="UniProtKB-KW"/>
</dbReference>
<dbReference type="GO" id="GO:0006355">
    <property type="term" value="P:regulation of DNA-templated transcription"/>
    <property type="evidence" value="ECO:0007669"/>
    <property type="project" value="InterPro"/>
</dbReference>
<dbReference type="InterPro" id="IPR027417">
    <property type="entry name" value="P-loop_NTPase"/>
</dbReference>
<feature type="modified residue" description="4-aspartylphosphate" evidence="7">
    <location>
        <position position="54"/>
    </location>
</feature>
<dbReference type="EMBL" id="LWQU01000130">
    <property type="protein sequence ID" value="OAN51561.1"/>
    <property type="molecule type" value="Genomic_DNA"/>
</dbReference>
<evidence type="ECO:0000256" key="1">
    <source>
        <dbReference type="ARBA" id="ARBA00022741"/>
    </source>
</evidence>
<dbReference type="Gene3D" id="1.10.10.60">
    <property type="entry name" value="Homeodomain-like"/>
    <property type="match status" value="1"/>
</dbReference>
<dbReference type="InterPro" id="IPR014264">
    <property type="entry name" value="PEP-CTERM_resp_reg"/>
</dbReference>
<dbReference type="GO" id="GO:0005524">
    <property type="term" value="F:ATP binding"/>
    <property type="evidence" value="ECO:0007669"/>
    <property type="project" value="UniProtKB-KW"/>
</dbReference>
<dbReference type="SUPFAM" id="SSF52540">
    <property type="entry name" value="P-loop containing nucleoside triphosphate hydrolases"/>
    <property type="match status" value="1"/>
</dbReference>
<dbReference type="PROSITE" id="PS00688">
    <property type="entry name" value="SIGMA54_INTERACT_3"/>
    <property type="match status" value="1"/>
</dbReference>
<dbReference type="NCBIfam" id="TIGR02915">
    <property type="entry name" value="PEP_resp_reg"/>
    <property type="match status" value="1"/>
</dbReference>
<dbReference type="InterPro" id="IPR058031">
    <property type="entry name" value="AAA_lid_NorR"/>
</dbReference>
<gene>
    <name evidence="10" type="ORF">A6A05_01480</name>
</gene>
<keyword evidence="5" id="KW-0010">Activator</keyword>
<dbReference type="InterPro" id="IPR009057">
    <property type="entry name" value="Homeodomain-like_sf"/>
</dbReference>
<dbReference type="PROSITE" id="PS50110">
    <property type="entry name" value="RESPONSE_REGULATORY"/>
    <property type="match status" value="1"/>
</dbReference>
<dbReference type="GO" id="GO:0043565">
    <property type="term" value="F:sequence-specific DNA binding"/>
    <property type="evidence" value="ECO:0007669"/>
    <property type="project" value="InterPro"/>
</dbReference>
<dbReference type="CDD" id="cd00009">
    <property type="entry name" value="AAA"/>
    <property type="match status" value="1"/>
</dbReference>
<keyword evidence="6" id="KW-0804">Transcription</keyword>
<dbReference type="SMART" id="SM00448">
    <property type="entry name" value="REC"/>
    <property type="match status" value="1"/>
</dbReference>
<keyword evidence="4" id="KW-0805">Transcription regulation</keyword>
<dbReference type="PROSITE" id="PS00675">
    <property type="entry name" value="SIGMA54_INTERACT_1"/>
    <property type="match status" value="1"/>
</dbReference>
<dbReference type="PANTHER" id="PTHR32071:SF113">
    <property type="entry name" value="ALGINATE BIOSYNTHESIS TRANSCRIPTIONAL REGULATORY PROTEIN ALGB"/>
    <property type="match status" value="1"/>
</dbReference>
<dbReference type="Gene3D" id="1.10.8.60">
    <property type="match status" value="1"/>
</dbReference>
<dbReference type="Pfam" id="PF00072">
    <property type="entry name" value="Response_reg"/>
    <property type="match status" value="1"/>
</dbReference>
<dbReference type="AlphaFoldDB" id="A0A178MTY3"/>
<dbReference type="Pfam" id="PF00158">
    <property type="entry name" value="Sigma54_activat"/>
    <property type="match status" value="1"/>
</dbReference>
<dbReference type="InterPro" id="IPR025662">
    <property type="entry name" value="Sigma_54_int_dom_ATP-bd_1"/>
</dbReference>
<evidence type="ECO:0000259" key="8">
    <source>
        <dbReference type="PROSITE" id="PS50045"/>
    </source>
</evidence>
<evidence type="ECO:0000256" key="4">
    <source>
        <dbReference type="ARBA" id="ARBA00023015"/>
    </source>
</evidence>
<evidence type="ECO:0000313" key="10">
    <source>
        <dbReference type="EMBL" id="OAN51561.1"/>
    </source>
</evidence>
<evidence type="ECO:0000256" key="2">
    <source>
        <dbReference type="ARBA" id="ARBA00022840"/>
    </source>
</evidence>
<keyword evidence="11" id="KW-1185">Reference proteome</keyword>
<dbReference type="InterPro" id="IPR003593">
    <property type="entry name" value="AAA+_ATPase"/>
</dbReference>
<evidence type="ECO:0000259" key="9">
    <source>
        <dbReference type="PROSITE" id="PS50110"/>
    </source>
</evidence>
<reference evidence="10 11" key="1">
    <citation type="submission" date="2016-04" db="EMBL/GenBank/DDBJ databases">
        <title>Draft genome sequence of freshwater magnetotactic bacteria Magnetospirillum marisnigri SP-1 and Magnetospirillum moscoviense BB-1.</title>
        <authorList>
            <person name="Koziaeva V."/>
            <person name="Dziuba M.V."/>
            <person name="Ivanov T.M."/>
            <person name="Kuznetsov B."/>
            <person name="Grouzdev D.S."/>
        </authorList>
    </citation>
    <scope>NUCLEOTIDE SEQUENCE [LARGE SCALE GENOMIC DNA]</scope>
    <source>
        <strain evidence="10 11">BB-1</strain>
    </source>
</reference>
<sequence length="456" mass="50436">MNDDKRKILVIEDDLGLRTQLKWALANFEVLVAEDGPKALHQFERKRPPVVILDLGLPPDPNGASEGLATLEKLLKLAPLTKVIVASGNDERGNALKAIELGAYDFYPKPADLDVMRLIIDRALTLHDLEEENEQLALGRTSPLAGLVASSPEMLGLCRSAERVATANIAVLITGESGTGKEILARAVHDLSARAHQRFVAINCAAIPDNLLESELFGHEKGAFTGAVKQTIGKVEQAHHGTLFLDEIGDMPLSLQAKLLRFLQNRTIERIGGRKEIEVDVRVLSATNRDLAAMMTDGSFREDLYYRLNEVSMHMPPLRDRPGDAILLARYFRAKYAKDFQRAPKTFTTDALAAIARYRWPGNVRELENRVKRAMLMADGKAISSADLELCDDTDILQMPTLRQIRAQAEAEAVLRALAITDNNVSDASQLLGVSRPTLYEIMHAANMPINRRDRS</sequence>
<keyword evidence="7" id="KW-0597">Phosphoprotein</keyword>
<dbReference type="InterPro" id="IPR025944">
    <property type="entry name" value="Sigma_54_int_dom_CS"/>
</dbReference>
<dbReference type="InterPro" id="IPR002078">
    <property type="entry name" value="Sigma_54_int"/>
</dbReference>
<proteinExistence type="predicted"/>
<keyword evidence="1" id="KW-0547">Nucleotide-binding</keyword>
<dbReference type="SUPFAM" id="SSF52172">
    <property type="entry name" value="CheY-like"/>
    <property type="match status" value="1"/>
</dbReference>
<dbReference type="InterPro" id="IPR001789">
    <property type="entry name" value="Sig_transdc_resp-reg_receiver"/>
</dbReference>
<dbReference type="STRING" id="1437059.A6A05_01480"/>
<dbReference type="Gene3D" id="3.40.50.2300">
    <property type="match status" value="1"/>
</dbReference>
<dbReference type="FunFam" id="3.40.50.300:FF:000006">
    <property type="entry name" value="DNA-binding transcriptional regulator NtrC"/>
    <property type="match status" value="1"/>
</dbReference>
<dbReference type="OrthoDB" id="9770562at2"/>
<evidence type="ECO:0000256" key="3">
    <source>
        <dbReference type="ARBA" id="ARBA00023012"/>
    </source>
</evidence>
<evidence type="ECO:0000256" key="7">
    <source>
        <dbReference type="PROSITE-ProRule" id="PRU00169"/>
    </source>
</evidence>
<dbReference type="Pfam" id="PF02954">
    <property type="entry name" value="HTH_8"/>
    <property type="match status" value="1"/>
</dbReference>
<dbReference type="RefSeq" id="WP_068499466.1">
    <property type="nucleotide sequence ID" value="NZ_LWQU01000130.1"/>
</dbReference>
<dbReference type="InterPro" id="IPR002197">
    <property type="entry name" value="HTH_Fis"/>
</dbReference>
<keyword evidence="2" id="KW-0067">ATP-binding</keyword>
<feature type="domain" description="Response regulatory" evidence="9">
    <location>
        <begin position="7"/>
        <end position="124"/>
    </location>
</feature>
<dbReference type="Pfam" id="PF25601">
    <property type="entry name" value="AAA_lid_14"/>
    <property type="match status" value="1"/>
</dbReference>
<dbReference type="Proteomes" id="UP000078543">
    <property type="component" value="Unassembled WGS sequence"/>
</dbReference>
<name>A0A178MTY3_9PROT</name>